<proteinExistence type="predicted"/>
<reference evidence="4" key="1">
    <citation type="journal article" date="2019" name="Int. J. Syst. Evol. Microbiol.">
        <title>The Global Catalogue of Microorganisms (GCM) 10K type strain sequencing project: providing services to taxonomists for standard genome sequencing and annotation.</title>
        <authorList>
            <consortium name="The Broad Institute Genomics Platform"/>
            <consortium name="The Broad Institute Genome Sequencing Center for Infectious Disease"/>
            <person name="Wu L."/>
            <person name="Ma J."/>
        </authorList>
    </citation>
    <scope>NUCLEOTIDE SEQUENCE [LARGE SCALE GENOMIC DNA]</scope>
    <source>
        <strain evidence="4">CGMCC 1.18575</strain>
    </source>
</reference>
<evidence type="ECO:0000313" key="3">
    <source>
        <dbReference type="EMBL" id="MFC5405321.1"/>
    </source>
</evidence>
<dbReference type="EMBL" id="JBHSMI010000029">
    <property type="protein sequence ID" value="MFC5405321.1"/>
    <property type="molecule type" value="Genomic_DNA"/>
</dbReference>
<sequence length="511" mass="57047">METVLPKTFVLNAIFSDNMVLQRGKNIKVWGKGADGDAITVALGHAQMTVSPVDGVWTAVLPPMEAVESCEMSVSSAATGERLVIRNVAIGEVWIAGGQSNMEYVLRLDAEAAHSVSSANNPSIRFFDTPKLCYEGQEKDGDFSDYGFWRTCDPDNAGYYSAIGYYFALKINESLNVPVGIVGCNWGGTTASTWLGEQYLERDEDLSIYLREYEEATRDLDLVEYERQFQELQASMQGPEHREYMDWLVGHEFTEQPVEYTAESDPSVKDLIGPKFFNRPARLFHAMVKQIAGYTARGVLWYQGESDAVKPNLYGKLFTALIACWRAEWQDELPFLSVQLAPFRAWFSSKGVNYPIVREQQELVSKTVPLVYMASVMDGGMIWDIHPKNKRPVGERLALLARGKVYGQDVLCEASETSEIMRVGASVSIAFLHAGAGLVVNGDQLNGLQLFIDGEETTDFEVDVRGNALRIDSEAIEKARSLEIRFAWTDYVEVNLYSSAGLPAKPFRFDL</sequence>
<accession>A0ABW0HVW9</accession>
<dbReference type="Gene3D" id="3.40.50.1110">
    <property type="entry name" value="SGNH hydrolase"/>
    <property type="match status" value="1"/>
</dbReference>
<evidence type="ECO:0000256" key="1">
    <source>
        <dbReference type="ARBA" id="ARBA00022801"/>
    </source>
</evidence>
<dbReference type="InterPro" id="IPR005181">
    <property type="entry name" value="SASA"/>
</dbReference>
<evidence type="ECO:0000259" key="2">
    <source>
        <dbReference type="Pfam" id="PF03629"/>
    </source>
</evidence>
<keyword evidence="1" id="KW-0378">Hydrolase</keyword>
<dbReference type="Proteomes" id="UP001596113">
    <property type="component" value="Unassembled WGS sequence"/>
</dbReference>
<feature type="domain" description="Sialate O-acetylesterase" evidence="2">
    <location>
        <begin position="278"/>
        <end position="374"/>
    </location>
</feature>
<evidence type="ECO:0000313" key="4">
    <source>
        <dbReference type="Proteomes" id="UP001596113"/>
    </source>
</evidence>
<keyword evidence="4" id="KW-1185">Reference proteome</keyword>
<name>A0ABW0HVW9_9BACL</name>
<comment type="caution">
    <text evidence="3">The sequence shown here is derived from an EMBL/GenBank/DDBJ whole genome shotgun (WGS) entry which is preliminary data.</text>
</comment>
<dbReference type="SUPFAM" id="SSF52266">
    <property type="entry name" value="SGNH hydrolase"/>
    <property type="match status" value="1"/>
</dbReference>
<dbReference type="InterPro" id="IPR036514">
    <property type="entry name" value="SGNH_hydro_sf"/>
</dbReference>
<organism evidence="3 4">
    <name type="scientific">Cohnella soli</name>
    <dbReference type="NCBI Taxonomy" id="425005"/>
    <lineage>
        <taxon>Bacteria</taxon>
        <taxon>Bacillati</taxon>
        <taxon>Bacillota</taxon>
        <taxon>Bacilli</taxon>
        <taxon>Bacillales</taxon>
        <taxon>Paenibacillaceae</taxon>
        <taxon>Cohnella</taxon>
    </lineage>
</organism>
<gene>
    <name evidence="3" type="ORF">ACFPOF_21475</name>
</gene>
<dbReference type="PANTHER" id="PTHR22901:SF0">
    <property type="entry name" value="SIALATE O-ACETYLESTERASE"/>
    <property type="match status" value="1"/>
</dbReference>
<dbReference type="RefSeq" id="WP_378136457.1">
    <property type="nucleotide sequence ID" value="NZ_JBHSMI010000029.1"/>
</dbReference>
<dbReference type="Pfam" id="PF03629">
    <property type="entry name" value="SASA"/>
    <property type="match status" value="1"/>
</dbReference>
<dbReference type="PANTHER" id="PTHR22901">
    <property type="entry name" value="SIALATE O-ACETYLESTERASE"/>
    <property type="match status" value="1"/>
</dbReference>
<dbReference type="InterPro" id="IPR039329">
    <property type="entry name" value="SIAE"/>
</dbReference>
<protein>
    <submittedName>
        <fullName evidence="3">Sialate O-acetylesterase</fullName>
    </submittedName>
</protein>